<dbReference type="Pfam" id="PF12802">
    <property type="entry name" value="MarR_2"/>
    <property type="match status" value="1"/>
</dbReference>
<organism evidence="6 7">
    <name type="scientific">Streptomyces phaeoluteigriseus</name>
    <dbReference type="NCBI Taxonomy" id="114686"/>
    <lineage>
        <taxon>Bacteria</taxon>
        <taxon>Bacillati</taxon>
        <taxon>Actinomycetota</taxon>
        <taxon>Actinomycetes</taxon>
        <taxon>Kitasatosporales</taxon>
        <taxon>Streptomycetaceae</taxon>
        <taxon>Streptomyces</taxon>
        <taxon>Streptomyces aurantiacus group</taxon>
    </lineage>
</organism>
<gene>
    <name evidence="6" type="ORF">BM536_001495</name>
</gene>
<evidence type="ECO:0000256" key="1">
    <source>
        <dbReference type="ARBA" id="ARBA00023015"/>
    </source>
</evidence>
<evidence type="ECO:0000256" key="2">
    <source>
        <dbReference type="ARBA" id="ARBA00023125"/>
    </source>
</evidence>
<dbReference type="GO" id="GO:0003700">
    <property type="term" value="F:DNA-binding transcription factor activity"/>
    <property type="evidence" value="ECO:0007669"/>
    <property type="project" value="InterPro"/>
</dbReference>
<dbReference type="Gene3D" id="1.10.10.10">
    <property type="entry name" value="Winged helix-like DNA-binding domain superfamily/Winged helix DNA-binding domain"/>
    <property type="match status" value="1"/>
</dbReference>
<name>A0A1V6MZI6_9ACTN</name>
<dbReference type="SUPFAM" id="SSF46785">
    <property type="entry name" value="Winged helix' DNA-binding domain"/>
    <property type="match status" value="1"/>
</dbReference>
<dbReference type="PROSITE" id="PS50995">
    <property type="entry name" value="HTH_MARR_2"/>
    <property type="match status" value="1"/>
</dbReference>
<reference evidence="7" key="1">
    <citation type="submission" date="2016-11" db="EMBL/GenBank/DDBJ databases">
        <authorList>
            <person name="Schniete J.K."/>
            <person name="Salih T."/>
            <person name="Algora Gallardo L."/>
            <person name="Martinez Fernandez S."/>
            <person name="Herron P.R."/>
        </authorList>
    </citation>
    <scope>NUCLEOTIDE SEQUENCE [LARGE SCALE GENOMIC DNA]</scope>
    <source>
        <strain evidence="7">DSM 41896</strain>
    </source>
</reference>
<dbReference type="Proteomes" id="UP000184286">
    <property type="component" value="Unassembled WGS sequence"/>
</dbReference>
<dbReference type="PRINTS" id="PR00598">
    <property type="entry name" value="HTHMARR"/>
</dbReference>
<dbReference type="InterPro" id="IPR036388">
    <property type="entry name" value="WH-like_DNA-bd_sf"/>
</dbReference>
<dbReference type="PROSITE" id="PS01117">
    <property type="entry name" value="HTH_MARR_1"/>
    <property type="match status" value="1"/>
</dbReference>
<dbReference type="InterPro" id="IPR023187">
    <property type="entry name" value="Tscrpt_reg_MarR-type_CS"/>
</dbReference>
<dbReference type="EMBL" id="MPOH02000002">
    <property type="protein sequence ID" value="OQD57767.1"/>
    <property type="molecule type" value="Genomic_DNA"/>
</dbReference>
<keyword evidence="3" id="KW-0804">Transcription</keyword>
<dbReference type="GO" id="GO:0003677">
    <property type="term" value="F:DNA binding"/>
    <property type="evidence" value="ECO:0007669"/>
    <property type="project" value="UniProtKB-KW"/>
</dbReference>
<dbReference type="AlphaFoldDB" id="A0A1V6MZI6"/>
<proteinExistence type="predicted"/>
<evidence type="ECO:0000256" key="4">
    <source>
        <dbReference type="SAM" id="MobiDB-lite"/>
    </source>
</evidence>
<dbReference type="InterPro" id="IPR000835">
    <property type="entry name" value="HTH_MarR-typ"/>
</dbReference>
<dbReference type="SMART" id="SM00347">
    <property type="entry name" value="HTH_MARR"/>
    <property type="match status" value="1"/>
</dbReference>
<keyword evidence="1" id="KW-0805">Transcription regulation</keyword>
<dbReference type="GO" id="GO:0006950">
    <property type="term" value="P:response to stress"/>
    <property type="evidence" value="ECO:0007669"/>
    <property type="project" value="TreeGrafter"/>
</dbReference>
<dbReference type="InterPro" id="IPR039422">
    <property type="entry name" value="MarR/SlyA-like"/>
</dbReference>
<sequence length="160" mass="17633">MRGGSDDDRRESRVAQARRVVDAVESLVADWLATAEEATPRLPPANCWPCAPVRHTPELNLTALAERLGVGLPTASRLCDRLEAAGLLERGVQPHNRREVRLVLTSYGQRVLTDVTERRVHRLATVLEAMTPARRTALEQGLSGFQQAHTAHHRPTAPAD</sequence>
<dbReference type="PANTHER" id="PTHR33164:SF94">
    <property type="entry name" value="TRANSCRIPTIONAL REGULATORY PROTEIN-RELATED"/>
    <property type="match status" value="1"/>
</dbReference>
<reference evidence="6 7" key="2">
    <citation type="submission" date="2017-02" db="EMBL/GenBank/DDBJ databases">
        <title>Draft genome sequence of Streptomyces phaeoluteigriseus type strain DSM41896.</title>
        <authorList>
            <person name="Salih T.S."/>
            <person name="Algora Gallardo L."/>
            <person name="Melo Santos T."/>
            <person name="Filgueira Martinez S."/>
            <person name="Herron P.R."/>
        </authorList>
    </citation>
    <scope>NUCLEOTIDE SEQUENCE [LARGE SCALE GENOMIC DNA]</scope>
    <source>
        <strain evidence="6 7">DSM 41896</strain>
    </source>
</reference>
<evidence type="ECO:0000256" key="3">
    <source>
        <dbReference type="ARBA" id="ARBA00023163"/>
    </source>
</evidence>
<protein>
    <submittedName>
        <fullName evidence="6">MarR family transcriptional regulator</fullName>
    </submittedName>
</protein>
<evidence type="ECO:0000259" key="5">
    <source>
        <dbReference type="PROSITE" id="PS50995"/>
    </source>
</evidence>
<accession>A0A1V6MZI6</accession>
<feature type="domain" description="HTH marR-type" evidence="5">
    <location>
        <begin position="1"/>
        <end position="147"/>
    </location>
</feature>
<comment type="caution">
    <text evidence="6">The sequence shown here is derived from an EMBL/GenBank/DDBJ whole genome shotgun (WGS) entry which is preliminary data.</text>
</comment>
<keyword evidence="2" id="KW-0238">DNA-binding</keyword>
<evidence type="ECO:0000313" key="7">
    <source>
        <dbReference type="Proteomes" id="UP000184286"/>
    </source>
</evidence>
<evidence type="ECO:0000313" key="6">
    <source>
        <dbReference type="EMBL" id="OQD57767.1"/>
    </source>
</evidence>
<feature type="compositionally biased region" description="Basic residues" evidence="4">
    <location>
        <begin position="150"/>
        <end position="160"/>
    </location>
</feature>
<dbReference type="InterPro" id="IPR036390">
    <property type="entry name" value="WH_DNA-bd_sf"/>
</dbReference>
<dbReference type="STRING" id="114686.BM536_001495"/>
<feature type="region of interest" description="Disordered" evidence="4">
    <location>
        <begin position="141"/>
        <end position="160"/>
    </location>
</feature>
<dbReference type="PANTHER" id="PTHR33164">
    <property type="entry name" value="TRANSCRIPTIONAL REGULATOR, MARR FAMILY"/>
    <property type="match status" value="1"/>
</dbReference>